<feature type="region of interest" description="Disordered" evidence="1">
    <location>
        <begin position="1"/>
        <end position="25"/>
    </location>
</feature>
<sequence>MKTQGNINNQRRSKSPGAPLPATHLLAPMRMGIRRRSWDPSDAHNAAAVDSLVSKLPPPPPRATKPYSSSLSSGSGGSGSAAATGATLIPQSSPLIPSTPAPSQRKLSFSLAVWAPSPSPPVSPSMPPLALSLSKSNTLPPLPPLKMPDSVSELTLDSFVSLYDNILPSNSGLPMELWIRIMCFIPNLENLSRVNRSTNFLLKDLQVRQLWLMGRYGVKLSLYGLLMHYPLLRNDTLVRMLLNGGANIPRFLVQIAFDDFSKGLLSTGPATYLDLLVTEYCRKRDKTASRPSVEDAAVASDGYLLPNGLRTNLEVHAAEALFQAKDSSLFEMYMNEGSAESMAKIRKLILEEQFIPILESSPTSLFRIFQLSQMDMTLFDAMIRKNGFKVAKVNDDVLRRVIATSTHSPFPAAASTPNTTKNRPTLTCYLNRGFRLSPKLAKSVLMDCANSSDFPKILHTVATHLQYRQIRRIALEIATEMLGPGGMSFTPAMLDHFLDARPISLLNAQDIQRALVGNEDGAVSDKIPYTTRCYEQANPQKVWHWVLRRFGVGHALTVYCFDDLLQWLGDLSTRAEYASGKLSGINSAGNNSKRATTDGTSGGPGLSGGNSSTEENPFNSHVAPFVEAGILVLPRHVQFLAKSARCKKAAPMPAVILGLAMKSVLRRRESLPDSSETRGRTNMDPPELFVNQPQATNLYRGVSRDSAAAAAAAAPPPPLMNTRGLSNAADSGQRTRITFAEHPPAEQQHQNYTYPSHSPKKNGLLTVPDADLRLPVVEMDASSSDTLIEPDYSDVARPLMTFDNEVALWIEAIRSMFADIPTVRAIKLADAEWFKEWRLESEAQEKKELAQIGLPVKKSWSSGGLGKRRSEFGAGWWDMLVGIGGGGMSNKVKALGSRTSGRPGRFLNISEDMLVKLTALQKGKSH</sequence>
<gene>
    <name evidence="2" type="ORF">CcCBS67573_g07791</name>
</gene>
<keyword evidence="3" id="KW-1185">Reference proteome</keyword>
<feature type="region of interest" description="Disordered" evidence="1">
    <location>
        <begin position="668"/>
        <end position="689"/>
    </location>
</feature>
<dbReference type="STRING" id="246404.A0A507ERQ5"/>
<protein>
    <submittedName>
        <fullName evidence="2">Uncharacterized protein</fullName>
    </submittedName>
</protein>
<name>A0A507ERQ5_9FUNG</name>
<dbReference type="AlphaFoldDB" id="A0A507ERQ5"/>
<organism evidence="2 3">
    <name type="scientific">Chytriomyces confervae</name>
    <dbReference type="NCBI Taxonomy" id="246404"/>
    <lineage>
        <taxon>Eukaryota</taxon>
        <taxon>Fungi</taxon>
        <taxon>Fungi incertae sedis</taxon>
        <taxon>Chytridiomycota</taxon>
        <taxon>Chytridiomycota incertae sedis</taxon>
        <taxon>Chytridiomycetes</taxon>
        <taxon>Chytridiales</taxon>
        <taxon>Chytriomycetaceae</taxon>
        <taxon>Chytriomyces</taxon>
    </lineage>
</organism>
<feature type="region of interest" description="Disordered" evidence="1">
    <location>
        <begin position="582"/>
        <end position="618"/>
    </location>
</feature>
<proteinExistence type="predicted"/>
<dbReference type="OrthoDB" id="2114677at2759"/>
<feature type="compositionally biased region" description="Polar residues" evidence="1">
    <location>
        <begin position="584"/>
        <end position="594"/>
    </location>
</feature>
<reference evidence="2 3" key="1">
    <citation type="journal article" date="2019" name="Sci. Rep.">
        <title>Comparative genomics of chytrid fungi reveal insights into the obligate biotrophic and pathogenic lifestyle of Synchytrium endobioticum.</title>
        <authorList>
            <person name="van de Vossenberg B.T.L.H."/>
            <person name="Warris S."/>
            <person name="Nguyen H.D.T."/>
            <person name="van Gent-Pelzer M.P.E."/>
            <person name="Joly D.L."/>
            <person name="van de Geest H.C."/>
            <person name="Bonants P.J.M."/>
            <person name="Smith D.S."/>
            <person name="Levesque C.A."/>
            <person name="van der Lee T.A.J."/>
        </authorList>
    </citation>
    <scope>NUCLEOTIDE SEQUENCE [LARGE SCALE GENOMIC DNA]</scope>
    <source>
        <strain evidence="2 3">CBS 675.73</strain>
    </source>
</reference>
<accession>A0A507ERQ5</accession>
<feature type="compositionally biased region" description="Basic and acidic residues" evidence="1">
    <location>
        <begin position="668"/>
        <end position="681"/>
    </location>
</feature>
<feature type="compositionally biased region" description="Polar residues" evidence="1">
    <location>
        <begin position="1"/>
        <end position="10"/>
    </location>
</feature>
<evidence type="ECO:0000313" key="2">
    <source>
        <dbReference type="EMBL" id="TPX66534.1"/>
    </source>
</evidence>
<dbReference type="EMBL" id="QEAP01000436">
    <property type="protein sequence ID" value="TPX66534.1"/>
    <property type="molecule type" value="Genomic_DNA"/>
</dbReference>
<evidence type="ECO:0000313" key="3">
    <source>
        <dbReference type="Proteomes" id="UP000320333"/>
    </source>
</evidence>
<dbReference type="Proteomes" id="UP000320333">
    <property type="component" value="Unassembled WGS sequence"/>
</dbReference>
<evidence type="ECO:0000256" key="1">
    <source>
        <dbReference type="SAM" id="MobiDB-lite"/>
    </source>
</evidence>
<feature type="region of interest" description="Disordered" evidence="1">
    <location>
        <begin position="49"/>
        <end position="85"/>
    </location>
</feature>
<comment type="caution">
    <text evidence="2">The sequence shown here is derived from an EMBL/GenBank/DDBJ whole genome shotgun (WGS) entry which is preliminary data.</text>
</comment>